<keyword evidence="2" id="KW-0472">Membrane</keyword>
<accession>A0ABX7Q2E3</accession>
<feature type="domain" description="PilZ" evidence="3">
    <location>
        <begin position="167"/>
        <end position="245"/>
    </location>
</feature>
<reference evidence="5 6" key="1">
    <citation type="submission" date="2021-03" db="EMBL/GenBank/DDBJ databases">
        <title>Geobacter metallireducens gen. nov. sp. nov., a microorganism capable of coupling the complete oxidation of organic compounds to the reduction of iron and other metals.</title>
        <authorList>
            <person name="Li Y."/>
        </authorList>
    </citation>
    <scope>NUCLEOTIDE SEQUENCE [LARGE SCALE GENOMIC DNA]</scope>
    <source>
        <strain evidence="5 6">Jerry-YX</strain>
    </source>
</reference>
<dbReference type="RefSeq" id="WP_207163167.1">
    <property type="nucleotide sequence ID" value="NZ_CP071382.1"/>
</dbReference>
<evidence type="ECO:0000256" key="1">
    <source>
        <dbReference type="SAM" id="MobiDB-lite"/>
    </source>
</evidence>
<evidence type="ECO:0000256" key="2">
    <source>
        <dbReference type="SAM" id="Phobius"/>
    </source>
</evidence>
<dbReference type="InterPro" id="IPR009875">
    <property type="entry name" value="PilZ_domain"/>
</dbReference>
<dbReference type="InterPro" id="IPR040638">
    <property type="entry name" value="PilZN1"/>
</dbReference>
<evidence type="ECO:0000313" key="5">
    <source>
        <dbReference type="EMBL" id="QSV45362.1"/>
    </source>
</evidence>
<dbReference type="Gene3D" id="2.30.110.70">
    <property type="match status" value="1"/>
</dbReference>
<proteinExistence type="predicted"/>
<sequence length="328" mass="36918">MKEEFTDYRKYFSPGYRIEVRIPRATGDPFRDGATIARLEEDLVQFQLSRDVLPAGIKADAGTIVDVRIGKDGAAYCCRAIIVTQREGANVTARFIGKVIPEEMREYYRIDTYIPVRYRIEPDTPPEQLRKKWHAKRYPASDKTDETLSGIPPAAGPHHSSTTPLAANLSGSGIRLKIPEELPIGTLLPMELYLALDTPEVVQIIAEVVHVSPLHPSLNTPQLFNTALHFLCIDERDRDSVIKFISIEQIERLRATQGSAVSLSNLGGYAAYSKSREIRRIAVTITIILVIAAIAALLILSRRNNPKGEIEQTFEDEIRKYRKLVPWR</sequence>
<evidence type="ECO:0000259" key="4">
    <source>
        <dbReference type="Pfam" id="PF18672"/>
    </source>
</evidence>
<gene>
    <name evidence="5" type="ORF">JZM60_14740</name>
</gene>
<name>A0ABX7Q2E3_9BACT</name>
<dbReference type="Pfam" id="PF07238">
    <property type="entry name" value="PilZ"/>
    <property type="match status" value="1"/>
</dbReference>
<evidence type="ECO:0000313" key="6">
    <source>
        <dbReference type="Proteomes" id="UP000663651"/>
    </source>
</evidence>
<keyword evidence="2" id="KW-0812">Transmembrane</keyword>
<dbReference type="Proteomes" id="UP000663651">
    <property type="component" value="Chromosome"/>
</dbReference>
<organism evidence="5 6">
    <name type="scientific">Geobacter benzoatilyticus</name>
    <dbReference type="NCBI Taxonomy" id="2815309"/>
    <lineage>
        <taxon>Bacteria</taxon>
        <taxon>Pseudomonadati</taxon>
        <taxon>Thermodesulfobacteriota</taxon>
        <taxon>Desulfuromonadia</taxon>
        <taxon>Geobacterales</taxon>
        <taxon>Geobacteraceae</taxon>
        <taxon>Geobacter</taxon>
    </lineage>
</organism>
<keyword evidence="6" id="KW-1185">Reference proteome</keyword>
<dbReference type="EMBL" id="CP071382">
    <property type="protein sequence ID" value="QSV45362.1"/>
    <property type="molecule type" value="Genomic_DNA"/>
</dbReference>
<dbReference type="Pfam" id="PF18672">
    <property type="entry name" value="PilZN1"/>
    <property type="match status" value="1"/>
</dbReference>
<evidence type="ECO:0000259" key="3">
    <source>
        <dbReference type="Pfam" id="PF07238"/>
    </source>
</evidence>
<feature type="transmembrane region" description="Helical" evidence="2">
    <location>
        <begin position="281"/>
        <end position="300"/>
    </location>
</feature>
<feature type="domain" description="N-terminal PilZ-like" evidence="4">
    <location>
        <begin position="11"/>
        <end position="103"/>
    </location>
</feature>
<keyword evidence="2" id="KW-1133">Transmembrane helix</keyword>
<protein>
    <submittedName>
        <fullName evidence="5">DUF5634 family protein</fullName>
    </submittedName>
</protein>
<feature type="region of interest" description="Disordered" evidence="1">
    <location>
        <begin position="133"/>
        <end position="164"/>
    </location>
</feature>